<evidence type="ECO:0000313" key="2">
    <source>
        <dbReference type="EMBL" id="MDT0575833.1"/>
    </source>
</evidence>
<keyword evidence="2" id="KW-0808">Transferase</keyword>
<dbReference type="Proteomes" id="UP001259803">
    <property type="component" value="Unassembled WGS sequence"/>
</dbReference>
<keyword evidence="3" id="KW-1185">Reference proteome</keyword>
<accession>A0ABU2ZGW5</accession>
<reference evidence="2 3" key="1">
    <citation type="submission" date="2023-09" db="EMBL/GenBank/DDBJ databases">
        <authorList>
            <person name="Rey-Velasco X."/>
        </authorList>
    </citation>
    <scope>NUCLEOTIDE SEQUENCE [LARGE SCALE GENOMIC DNA]</scope>
    <source>
        <strain evidence="2 3">F390</strain>
    </source>
</reference>
<dbReference type="Pfam" id="PF00535">
    <property type="entry name" value="Glycos_transf_2"/>
    <property type="match status" value="1"/>
</dbReference>
<feature type="domain" description="Glycosyltransferase 2-like" evidence="1">
    <location>
        <begin position="5"/>
        <end position="173"/>
    </location>
</feature>
<dbReference type="InterPro" id="IPR029044">
    <property type="entry name" value="Nucleotide-diphossugar_trans"/>
</dbReference>
<dbReference type="InterPro" id="IPR001173">
    <property type="entry name" value="Glyco_trans_2-like"/>
</dbReference>
<sequence length="428" mass="48464">MIRISFIMPTFNRAALITHSIESVLQQMGPQDELLVVDDGSTDSTAHHVRRVAEAAKLKNLKVRYHRQANAGKSVALNTALAMTTGRYVCICDDDDLFRPGAVEVLVNALEQGDAGVAFGRYTRFVEKNGHVRDLGTGYWPELQTGSVSRHLLEDAFIMHNAALVRRSAYEKVGPFDEALLRSQDYDMFLRLVLQVPTIFVDELIFEQRKHGGARGPARVRHAAGSSNQVWSTYDRRIFARLHKALPLSFYEAMFDAECPQIRRRTALLQRACVMGRHDMWSHAMDDLEAAAAILPLSPLLPLERTICHRAVAGKHGFTGAVAPDIGLRLRALNHTGGEAARMIVYELVRGTFWRFRQADLQPKIDALRLARFAYDVPMLSRFSWERFRRRRNIMRDRQVLDSLKLIEHPDLAPVGPLWHPRTTIKAA</sequence>
<evidence type="ECO:0000259" key="1">
    <source>
        <dbReference type="Pfam" id="PF00535"/>
    </source>
</evidence>
<dbReference type="PANTHER" id="PTHR22916">
    <property type="entry name" value="GLYCOSYLTRANSFERASE"/>
    <property type="match status" value="1"/>
</dbReference>
<dbReference type="Gene3D" id="3.90.550.10">
    <property type="entry name" value="Spore Coat Polysaccharide Biosynthesis Protein SpsA, Chain A"/>
    <property type="match status" value="1"/>
</dbReference>
<dbReference type="RefSeq" id="WP_311340392.1">
    <property type="nucleotide sequence ID" value="NZ_JAVRHS010000003.1"/>
</dbReference>
<dbReference type="SUPFAM" id="SSF53448">
    <property type="entry name" value="Nucleotide-diphospho-sugar transferases"/>
    <property type="match status" value="1"/>
</dbReference>
<protein>
    <submittedName>
        <fullName evidence="2">Glycosyltransferase family 2 protein</fullName>
        <ecNumber evidence="2">2.4.-.-</ecNumber>
    </submittedName>
</protein>
<dbReference type="PANTHER" id="PTHR22916:SF3">
    <property type="entry name" value="UDP-GLCNAC:BETAGAL BETA-1,3-N-ACETYLGLUCOSAMINYLTRANSFERASE-LIKE PROTEIN 1"/>
    <property type="match status" value="1"/>
</dbReference>
<proteinExistence type="predicted"/>
<name>A0ABU2ZGW5_9SPHN</name>
<evidence type="ECO:0000313" key="3">
    <source>
        <dbReference type="Proteomes" id="UP001259803"/>
    </source>
</evidence>
<dbReference type="EMBL" id="JAVRHS010000003">
    <property type="protein sequence ID" value="MDT0575833.1"/>
    <property type="molecule type" value="Genomic_DNA"/>
</dbReference>
<dbReference type="EC" id="2.4.-.-" evidence="2"/>
<comment type="caution">
    <text evidence="2">The sequence shown here is derived from an EMBL/GenBank/DDBJ whole genome shotgun (WGS) entry which is preliminary data.</text>
</comment>
<dbReference type="GO" id="GO:0016757">
    <property type="term" value="F:glycosyltransferase activity"/>
    <property type="evidence" value="ECO:0007669"/>
    <property type="project" value="UniProtKB-KW"/>
</dbReference>
<keyword evidence="2" id="KW-0328">Glycosyltransferase</keyword>
<gene>
    <name evidence="2" type="ORF">RM533_06505</name>
</gene>
<organism evidence="2 3">
    <name type="scientific">Croceicoccus esteveae</name>
    <dbReference type="NCBI Taxonomy" id="3075597"/>
    <lineage>
        <taxon>Bacteria</taxon>
        <taxon>Pseudomonadati</taxon>
        <taxon>Pseudomonadota</taxon>
        <taxon>Alphaproteobacteria</taxon>
        <taxon>Sphingomonadales</taxon>
        <taxon>Erythrobacteraceae</taxon>
        <taxon>Croceicoccus</taxon>
    </lineage>
</organism>